<dbReference type="AlphaFoldDB" id="A0A1I2D651"/>
<dbReference type="EMBL" id="FOMX01000019">
    <property type="protein sequence ID" value="SFE75998.1"/>
    <property type="molecule type" value="Genomic_DNA"/>
</dbReference>
<dbReference type="InterPro" id="IPR012545">
    <property type="entry name" value="DUF1697"/>
</dbReference>
<dbReference type="Pfam" id="PF08002">
    <property type="entry name" value="DUF1697"/>
    <property type="match status" value="1"/>
</dbReference>
<gene>
    <name evidence="1" type="ORF">SAMN02745121_05407</name>
</gene>
<protein>
    <submittedName>
        <fullName evidence="1">Uncharacterized conserved protein, DUF1697 family</fullName>
    </submittedName>
</protein>
<dbReference type="STRING" id="54.SAMN02745121_05407"/>
<dbReference type="PANTHER" id="PTHR36439">
    <property type="entry name" value="BLL4334 PROTEIN"/>
    <property type="match status" value="1"/>
</dbReference>
<keyword evidence="2" id="KW-1185">Reference proteome</keyword>
<reference evidence="2" key="1">
    <citation type="submission" date="2016-10" db="EMBL/GenBank/DDBJ databases">
        <authorList>
            <person name="Varghese N."/>
            <person name="Submissions S."/>
        </authorList>
    </citation>
    <scope>NUCLEOTIDE SEQUENCE [LARGE SCALE GENOMIC DNA]</scope>
    <source>
        <strain evidence="2">ATCC 25963</strain>
    </source>
</reference>
<proteinExistence type="predicted"/>
<evidence type="ECO:0000313" key="2">
    <source>
        <dbReference type="Proteomes" id="UP000199400"/>
    </source>
</evidence>
<dbReference type="Gene3D" id="3.30.70.1280">
    <property type="entry name" value="SP0830-like domains"/>
    <property type="match status" value="1"/>
</dbReference>
<evidence type="ECO:0000313" key="1">
    <source>
        <dbReference type="EMBL" id="SFE75998.1"/>
    </source>
</evidence>
<dbReference type="Proteomes" id="UP000199400">
    <property type="component" value="Unassembled WGS sequence"/>
</dbReference>
<dbReference type="PANTHER" id="PTHR36439:SF1">
    <property type="entry name" value="DUF1697 DOMAIN-CONTAINING PROTEIN"/>
    <property type="match status" value="1"/>
</dbReference>
<dbReference type="PIRSF" id="PIRSF008502">
    <property type="entry name" value="UCP008502"/>
    <property type="match status" value="1"/>
</dbReference>
<name>A0A1I2D651_9BACT</name>
<accession>A0A1I2D651</accession>
<dbReference type="SUPFAM" id="SSF160379">
    <property type="entry name" value="SP0830-like"/>
    <property type="match status" value="1"/>
</dbReference>
<sequence>MYSAPLLRTCQPRAGARTIERDMTTFIALLRGINVGSTRKLPMAGLRALGSELGFAAVQTYIQSGNVVFTASGPAAAHAAALEQGIVRVFGLQVDVMVRTAAQWGQIVAGNPLRAEAQAEANHVLLGVPKQPPKADAAAKLQERATAGERAVVAGEVLWFHYPNGIGGTRWSPALIDRLVGSPLTARNWRTVLQLAAMAGV</sequence>
<organism evidence="1 2">
    <name type="scientific">Nannocystis exedens</name>
    <dbReference type="NCBI Taxonomy" id="54"/>
    <lineage>
        <taxon>Bacteria</taxon>
        <taxon>Pseudomonadati</taxon>
        <taxon>Myxococcota</taxon>
        <taxon>Polyangia</taxon>
        <taxon>Nannocystales</taxon>
        <taxon>Nannocystaceae</taxon>
        <taxon>Nannocystis</taxon>
    </lineage>
</organism>
<dbReference type="OrthoDB" id="9806494at2"/>